<evidence type="ECO:0000256" key="5">
    <source>
        <dbReference type="ARBA" id="ARBA00022840"/>
    </source>
</evidence>
<evidence type="ECO:0000256" key="4">
    <source>
        <dbReference type="ARBA" id="ARBA00022741"/>
    </source>
</evidence>
<dbReference type="Gene3D" id="3.60.20.10">
    <property type="entry name" value="Glutamine Phosphoribosylpyrophosphate, subunit 1, domain 1"/>
    <property type="match status" value="1"/>
</dbReference>
<sequence>MCGIAGKIYFNSLILQEKELLAMAKKIVHRGPDDQGIYISQNKKVGLVNRRLAIIDLSAKGHQPMQFNNRYWITFNGEIYNFQSLKKRLQREGVKFKSNTDTEVILALYAKFGVKCLNHLRGMFAFAIYDEKQNSLFLARDRIGKKPLKYFIDGNTFIFASELKAIITQKEVKRTPDYEAIYHYLTFGYIHPPRTGFVGINKLEPGHYLILDLKKRNLVKRQYWEPDFSKKLYLSENEWKDMIVNELAEATKLRLISDVPLGAFLSGGVDSSAVVALMARYSKKPVRTFTIGFKDKVYDESEYAQRISKMYNTDHSEIFVEPENIEILPELVYQYEEPYADASSVVTYMVSKLARSEVTVALNGDGGDELFAGYDRYRRIARDVFLDHIEKIIRPVGIPLSSLLSGTHIASKFWLRSGKFLQKSMLPLADRFASYVEYFSETDKQKLALSYFTDNAGGQSSYEIVRNVFKDSGYIDPRDEALYWDLTKYLPEDLLVKVDIASMSVGLEARSPFIDHKVVELACQIPFDLKVRNFKVNKYILKKALEDLVPYDNLYRKKVGFSIPLDKWFTGKLNKYSESVLLDKNAKTRNLFNQKEIKRMLKSHTEKTDFGPKLWSLLTLELWFKNFFD</sequence>
<evidence type="ECO:0000256" key="9">
    <source>
        <dbReference type="PIRSR" id="PIRSR001589-2"/>
    </source>
</evidence>
<dbReference type="PROSITE" id="PS51278">
    <property type="entry name" value="GATASE_TYPE_2"/>
    <property type="match status" value="1"/>
</dbReference>
<dbReference type="CDD" id="cd01991">
    <property type="entry name" value="Asn_synthase_B_C"/>
    <property type="match status" value="1"/>
</dbReference>
<keyword evidence="6 8" id="KW-0315">Glutamine amidotransferase</keyword>
<keyword evidence="8" id="KW-0028">Amino-acid biosynthesis</keyword>
<comment type="similarity">
    <text evidence="2">Belongs to the asparagine synthetase family.</text>
</comment>
<comment type="pathway">
    <text evidence="1">Amino-acid biosynthesis; L-asparagine biosynthesis; L-asparagine from L-aspartate (L-Gln route): step 1/1.</text>
</comment>
<dbReference type="InterPro" id="IPR001962">
    <property type="entry name" value="Asn_synthase"/>
</dbReference>
<dbReference type="PANTHER" id="PTHR43284">
    <property type="entry name" value="ASPARAGINE SYNTHETASE (GLUTAMINE-HYDROLYZING)"/>
    <property type="match status" value="1"/>
</dbReference>
<dbReference type="InterPro" id="IPR029055">
    <property type="entry name" value="Ntn_hydrolases_N"/>
</dbReference>
<evidence type="ECO:0000256" key="6">
    <source>
        <dbReference type="ARBA" id="ARBA00022962"/>
    </source>
</evidence>
<dbReference type="EMBL" id="MGHH01000007">
    <property type="protein sequence ID" value="OGM64920.1"/>
    <property type="molecule type" value="Genomic_DNA"/>
</dbReference>
<organism evidence="12 13">
    <name type="scientific">Candidatus Woesebacteria bacterium RIFCSPLOWO2_01_FULL_39_25</name>
    <dbReference type="NCBI Taxonomy" id="1802521"/>
    <lineage>
        <taxon>Bacteria</taxon>
        <taxon>Candidatus Woeseibacteriota</taxon>
    </lineage>
</organism>
<dbReference type="InterPro" id="IPR051786">
    <property type="entry name" value="ASN_synthetase/amidase"/>
</dbReference>
<dbReference type="SUPFAM" id="SSF52402">
    <property type="entry name" value="Adenine nucleotide alpha hydrolases-like"/>
    <property type="match status" value="1"/>
</dbReference>
<reference evidence="12 13" key="1">
    <citation type="journal article" date="2016" name="Nat. Commun.">
        <title>Thousands of microbial genomes shed light on interconnected biogeochemical processes in an aquifer system.</title>
        <authorList>
            <person name="Anantharaman K."/>
            <person name="Brown C.T."/>
            <person name="Hug L.A."/>
            <person name="Sharon I."/>
            <person name="Castelle C.J."/>
            <person name="Probst A.J."/>
            <person name="Thomas B.C."/>
            <person name="Singh A."/>
            <person name="Wilkins M.J."/>
            <person name="Karaoz U."/>
            <person name="Brodie E.L."/>
            <person name="Williams K.H."/>
            <person name="Hubbard S.S."/>
            <person name="Banfield J.F."/>
        </authorList>
    </citation>
    <scope>NUCLEOTIDE SEQUENCE [LARGE SCALE GENOMIC DNA]</scope>
</reference>
<dbReference type="InterPro" id="IPR006426">
    <property type="entry name" value="Asn_synth_AEB"/>
</dbReference>
<keyword evidence="8" id="KW-0061">Asparagine biosynthesis</keyword>
<evidence type="ECO:0000313" key="13">
    <source>
        <dbReference type="Proteomes" id="UP000176725"/>
    </source>
</evidence>
<dbReference type="InterPro" id="IPR014729">
    <property type="entry name" value="Rossmann-like_a/b/a_fold"/>
</dbReference>
<feature type="active site" description="For GATase activity" evidence="8">
    <location>
        <position position="2"/>
    </location>
</feature>
<dbReference type="SUPFAM" id="SSF56235">
    <property type="entry name" value="N-terminal nucleophile aminohydrolases (Ntn hydrolases)"/>
    <property type="match status" value="1"/>
</dbReference>
<gene>
    <name evidence="12" type="ORF">A2893_04675</name>
</gene>
<feature type="binding site" evidence="9">
    <location>
        <position position="291"/>
    </location>
    <ligand>
        <name>ATP</name>
        <dbReference type="ChEBI" id="CHEBI:30616"/>
    </ligand>
</feature>
<evidence type="ECO:0000256" key="3">
    <source>
        <dbReference type="ARBA" id="ARBA00012737"/>
    </source>
</evidence>
<proteinExistence type="inferred from homology"/>
<comment type="caution">
    <text evidence="12">The sequence shown here is derived from an EMBL/GenBank/DDBJ whole genome shotgun (WGS) entry which is preliminary data.</text>
</comment>
<dbReference type="NCBIfam" id="TIGR01536">
    <property type="entry name" value="asn_synth_AEB"/>
    <property type="match status" value="1"/>
</dbReference>
<evidence type="ECO:0000256" key="10">
    <source>
        <dbReference type="PIRSR" id="PIRSR001589-3"/>
    </source>
</evidence>
<feature type="binding site" evidence="9">
    <location>
        <position position="101"/>
    </location>
    <ligand>
        <name>L-glutamine</name>
        <dbReference type="ChEBI" id="CHEBI:58359"/>
    </ligand>
</feature>
<dbReference type="GO" id="GO:0004066">
    <property type="term" value="F:asparagine synthase (glutamine-hydrolyzing) activity"/>
    <property type="evidence" value="ECO:0007669"/>
    <property type="project" value="UniProtKB-EC"/>
</dbReference>
<dbReference type="PANTHER" id="PTHR43284:SF1">
    <property type="entry name" value="ASPARAGINE SYNTHETASE"/>
    <property type="match status" value="1"/>
</dbReference>
<evidence type="ECO:0000313" key="12">
    <source>
        <dbReference type="EMBL" id="OGM64920.1"/>
    </source>
</evidence>
<dbReference type="InterPro" id="IPR017932">
    <property type="entry name" value="GATase_2_dom"/>
</dbReference>
<dbReference type="GO" id="GO:0006529">
    <property type="term" value="P:asparagine biosynthetic process"/>
    <property type="evidence" value="ECO:0007669"/>
    <property type="project" value="UniProtKB-KW"/>
</dbReference>
<dbReference type="Pfam" id="PF00733">
    <property type="entry name" value="Asn_synthase"/>
    <property type="match status" value="1"/>
</dbReference>
<protein>
    <recommendedName>
        <fullName evidence="3">asparagine synthase (glutamine-hydrolyzing)</fullName>
        <ecNumber evidence="3">6.3.5.4</ecNumber>
    </recommendedName>
</protein>
<dbReference type="Pfam" id="PF13537">
    <property type="entry name" value="GATase_7"/>
    <property type="match status" value="1"/>
</dbReference>
<dbReference type="GO" id="GO:0005829">
    <property type="term" value="C:cytosol"/>
    <property type="evidence" value="ECO:0007669"/>
    <property type="project" value="TreeGrafter"/>
</dbReference>
<dbReference type="PIRSF" id="PIRSF001589">
    <property type="entry name" value="Asn_synthetase_glu-h"/>
    <property type="match status" value="1"/>
</dbReference>
<evidence type="ECO:0000256" key="8">
    <source>
        <dbReference type="PIRSR" id="PIRSR001589-1"/>
    </source>
</evidence>
<keyword evidence="5 9" id="KW-0067">ATP-binding</keyword>
<evidence type="ECO:0000256" key="2">
    <source>
        <dbReference type="ARBA" id="ARBA00005752"/>
    </source>
</evidence>
<dbReference type="AlphaFoldDB" id="A0A1F8BLS7"/>
<feature type="domain" description="Glutamine amidotransferase type-2" evidence="11">
    <location>
        <begin position="2"/>
        <end position="214"/>
    </location>
</feature>
<dbReference type="InterPro" id="IPR033738">
    <property type="entry name" value="AsnB_N"/>
</dbReference>
<accession>A0A1F8BLS7</accession>
<dbReference type="GO" id="GO:0005524">
    <property type="term" value="F:ATP binding"/>
    <property type="evidence" value="ECO:0007669"/>
    <property type="project" value="UniProtKB-KW"/>
</dbReference>
<dbReference type="Proteomes" id="UP000176725">
    <property type="component" value="Unassembled WGS sequence"/>
</dbReference>
<dbReference type="STRING" id="1802521.A2893_04675"/>
<dbReference type="EC" id="6.3.5.4" evidence="3"/>
<evidence type="ECO:0000259" key="11">
    <source>
        <dbReference type="PROSITE" id="PS51278"/>
    </source>
</evidence>
<name>A0A1F8BLS7_9BACT</name>
<keyword evidence="4 9" id="KW-0547">Nucleotide-binding</keyword>
<feature type="site" description="Important for beta-aspartyl-AMP intermediate formation" evidence="10">
    <location>
        <position position="365"/>
    </location>
</feature>
<dbReference type="CDD" id="cd00712">
    <property type="entry name" value="AsnB"/>
    <property type="match status" value="1"/>
</dbReference>
<evidence type="ECO:0000256" key="7">
    <source>
        <dbReference type="ARBA" id="ARBA00048741"/>
    </source>
</evidence>
<dbReference type="Gene3D" id="3.40.50.620">
    <property type="entry name" value="HUPs"/>
    <property type="match status" value="1"/>
</dbReference>
<evidence type="ECO:0000256" key="1">
    <source>
        <dbReference type="ARBA" id="ARBA00005187"/>
    </source>
</evidence>
<comment type="catalytic activity">
    <reaction evidence="7">
        <text>L-aspartate + L-glutamine + ATP + H2O = L-asparagine + L-glutamate + AMP + diphosphate + H(+)</text>
        <dbReference type="Rhea" id="RHEA:12228"/>
        <dbReference type="ChEBI" id="CHEBI:15377"/>
        <dbReference type="ChEBI" id="CHEBI:15378"/>
        <dbReference type="ChEBI" id="CHEBI:29985"/>
        <dbReference type="ChEBI" id="CHEBI:29991"/>
        <dbReference type="ChEBI" id="CHEBI:30616"/>
        <dbReference type="ChEBI" id="CHEBI:33019"/>
        <dbReference type="ChEBI" id="CHEBI:58048"/>
        <dbReference type="ChEBI" id="CHEBI:58359"/>
        <dbReference type="ChEBI" id="CHEBI:456215"/>
        <dbReference type="EC" id="6.3.5.4"/>
    </reaction>
</comment>